<dbReference type="InterPro" id="IPR002781">
    <property type="entry name" value="TM_pro_TauE-like"/>
</dbReference>
<dbReference type="OrthoDB" id="3782574at2"/>
<evidence type="ECO:0000256" key="2">
    <source>
        <dbReference type="ARBA" id="ARBA00009142"/>
    </source>
</evidence>
<feature type="transmembrane region" description="Helical" evidence="8">
    <location>
        <begin position="71"/>
        <end position="93"/>
    </location>
</feature>
<dbReference type="PANTHER" id="PTHR30269">
    <property type="entry name" value="TRANSMEMBRANE PROTEIN YFCA"/>
    <property type="match status" value="1"/>
</dbReference>
<dbReference type="GO" id="GO:0005886">
    <property type="term" value="C:plasma membrane"/>
    <property type="evidence" value="ECO:0007669"/>
    <property type="project" value="UniProtKB-SubCell"/>
</dbReference>
<evidence type="ECO:0000256" key="8">
    <source>
        <dbReference type="RuleBase" id="RU363041"/>
    </source>
</evidence>
<dbReference type="InterPro" id="IPR052017">
    <property type="entry name" value="TSUP"/>
</dbReference>
<feature type="transmembrane region" description="Helical" evidence="8">
    <location>
        <begin position="187"/>
        <end position="204"/>
    </location>
</feature>
<evidence type="ECO:0000256" key="7">
    <source>
        <dbReference type="ARBA" id="ARBA00023136"/>
    </source>
</evidence>
<dbReference type="Pfam" id="PF01925">
    <property type="entry name" value="TauE"/>
    <property type="match status" value="1"/>
</dbReference>
<feature type="transmembrane region" description="Helical" evidence="8">
    <location>
        <begin position="210"/>
        <end position="229"/>
    </location>
</feature>
<keyword evidence="7 8" id="KW-0472">Membrane</keyword>
<evidence type="ECO:0000256" key="6">
    <source>
        <dbReference type="ARBA" id="ARBA00022989"/>
    </source>
</evidence>
<sequence length="254" mass="25676">MTPLDQVITVLAGLGAGIATSSIGVASLVSFPILLALGIPPVTANSSNTVALVPAGLTGALGYRRELLGRLPLAAAVMGLSGVAAVAGALLLLRLPADVFATLVPWLILFACLLVAVQPRISAWLKSRRPEGSDDARTSMTPSLAAGTAACGVYGGYFGAGQGVMMIAVLSLALDLPLAVVSALRTLAVLASNIVATVIFVFIAPLDWHIVALLASGSIVGGYLGALIGRKLPTSVFRALIVVAGVAVAIGYWL</sequence>
<accession>A0A3N6XYK1</accession>
<dbReference type="AlphaFoldDB" id="A0A3N6XYK1"/>
<organism evidence="9 10">
    <name type="scientific">Aeromicrobium camelliae</name>
    <dbReference type="NCBI Taxonomy" id="1538144"/>
    <lineage>
        <taxon>Bacteria</taxon>
        <taxon>Bacillati</taxon>
        <taxon>Actinomycetota</taxon>
        <taxon>Actinomycetes</taxon>
        <taxon>Propionibacteriales</taxon>
        <taxon>Nocardioidaceae</taxon>
        <taxon>Aeromicrobium</taxon>
    </lineage>
</organism>
<evidence type="ECO:0000313" key="10">
    <source>
        <dbReference type="Proteomes" id="UP000275225"/>
    </source>
</evidence>
<evidence type="ECO:0000256" key="3">
    <source>
        <dbReference type="ARBA" id="ARBA00022448"/>
    </source>
</evidence>
<evidence type="ECO:0000256" key="1">
    <source>
        <dbReference type="ARBA" id="ARBA00004651"/>
    </source>
</evidence>
<evidence type="ECO:0000313" key="9">
    <source>
        <dbReference type="EMBL" id="RQN02804.1"/>
    </source>
</evidence>
<dbReference type="EMBL" id="RQJX01000017">
    <property type="protein sequence ID" value="RQN02804.1"/>
    <property type="molecule type" value="Genomic_DNA"/>
</dbReference>
<keyword evidence="4 8" id="KW-1003">Cell membrane</keyword>
<name>A0A3N6XYK1_9ACTN</name>
<keyword evidence="6 8" id="KW-1133">Transmembrane helix</keyword>
<feature type="transmembrane region" description="Helical" evidence="8">
    <location>
        <begin position="99"/>
        <end position="117"/>
    </location>
</feature>
<reference evidence="9 10" key="1">
    <citation type="submission" date="2018-11" db="EMBL/GenBank/DDBJ databases">
        <authorList>
            <person name="Li F."/>
        </authorList>
    </citation>
    <scope>NUCLEOTIDE SEQUENCE [LARGE SCALE GENOMIC DNA]</scope>
    <source>
        <strain evidence="9 10">YS17T</strain>
    </source>
</reference>
<keyword evidence="10" id="KW-1185">Reference proteome</keyword>
<comment type="caution">
    <text evidence="9">The sequence shown here is derived from an EMBL/GenBank/DDBJ whole genome shotgun (WGS) entry which is preliminary data.</text>
</comment>
<feature type="transmembrane region" description="Helical" evidence="8">
    <location>
        <begin position="12"/>
        <end position="37"/>
    </location>
</feature>
<comment type="subcellular location">
    <subcellularLocation>
        <location evidence="1 8">Cell membrane</location>
        <topology evidence="1 8">Multi-pass membrane protein</topology>
    </subcellularLocation>
</comment>
<feature type="transmembrane region" description="Helical" evidence="8">
    <location>
        <begin position="236"/>
        <end position="253"/>
    </location>
</feature>
<protein>
    <recommendedName>
        <fullName evidence="8">Probable membrane transporter protein</fullName>
    </recommendedName>
</protein>
<evidence type="ECO:0000256" key="5">
    <source>
        <dbReference type="ARBA" id="ARBA00022692"/>
    </source>
</evidence>
<dbReference type="Proteomes" id="UP000275225">
    <property type="component" value="Unassembled WGS sequence"/>
</dbReference>
<keyword evidence="3" id="KW-0813">Transport</keyword>
<feature type="transmembrane region" description="Helical" evidence="8">
    <location>
        <begin position="163"/>
        <end position="180"/>
    </location>
</feature>
<dbReference type="PANTHER" id="PTHR30269:SF0">
    <property type="entry name" value="MEMBRANE TRANSPORTER PROTEIN YFCA-RELATED"/>
    <property type="match status" value="1"/>
</dbReference>
<dbReference type="RefSeq" id="WP_124237464.1">
    <property type="nucleotide sequence ID" value="NZ_JBHUFI010000014.1"/>
</dbReference>
<gene>
    <name evidence="9" type="ORF">EHW97_12280</name>
</gene>
<evidence type="ECO:0000256" key="4">
    <source>
        <dbReference type="ARBA" id="ARBA00022475"/>
    </source>
</evidence>
<comment type="similarity">
    <text evidence="2 8">Belongs to the 4-toluene sulfonate uptake permease (TSUP) (TC 2.A.102) family.</text>
</comment>
<proteinExistence type="inferred from homology"/>
<keyword evidence="5 8" id="KW-0812">Transmembrane</keyword>